<keyword evidence="1" id="KW-0597">Phosphoprotein</keyword>
<proteinExistence type="predicted"/>
<evidence type="ECO:0000256" key="1">
    <source>
        <dbReference type="ARBA" id="ARBA00022553"/>
    </source>
</evidence>
<evidence type="ECO:0000256" key="4">
    <source>
        <dbReference type="ARBA" id="ARBA00022777"/>
    </source>
</evidence>
<dbReference type="PANTHER" id="PTHR43065">
    <property type="entry name" value="SENSOR HISTIDINE KINASE"/>
    <property type="match status" value="1"/>
</dbReference>
<dbReference type="EMBL" id="VOPY01000002">
    <property type="protein sequence ID" value="TXC69255.1"/>
    <property type="molecule type" value="Genomic_DNA"/>
</dbReference>
<dbReference type="InterPro" id="IPR036890">
    <property type="entry name" value="HATPase_C_sf"/>
</dbReference>
<feature type="region of interest" description="Disordered" evidence="7">
    <location>
        <begin position="207"/>
        <end position="233"/>
    </location>
</feature>
<dbReference type="PANTHER" id="PTHR43065:SF10">
    <property type="entry name" value="PEROXIDE STRESS-ACTIVATED HISTIDINE KINASE MAK3"/>
    <property type="match status" value="1"/>
</dbReference>
<organism evidence="9 10">
    <name type="scientific">Flavisphingopyxis soli</name>
    <dbReference type="NCBI Taxonomy" id="2601267"/>
    <lineage>
        <taxon>Bacteria</taxon>
        <taxon>Pseudomonadati</taxon>
        <taxon>Pseudomonadota</taxon>
        <taxon>Alphaproteobacteria</taxon>
        <taxon>Sphingomonadales</taxon>
        <taxon>Sphingopyxidaceae</taxon>
        <taxon>Flavisphingopyxis</taxon>
    </lineage>
</organism>
<dbReference type="GO" id="GO:0000160">
    <property type="term" value="P:phosphorelay signal transduction system"/>
    <property type="evidence" value="ECO:0007669"/>
    <property type="project" value="UniProtKB-KW"/>
</dbReference>
<evidence type="ECO:0000256" key="6">
    <source>
        <dbReference type="ARBA" id="ARBA00023012"/>
    </source>
</evidence>
<gene>
    <name evidence="9" type="ORF">FSZ31_10115</name>
</gene>
<dbReference type="GO" id="GO:0005524">
    <property type="term" value="F:ATP binding"/>
    <property type="evidence" value="ECO:0007669"/>
    <property type="project" value="UniProtKB-KW"/>
</dbReference>
<dbReference type="CDD" id="cd16917">
    <property type="entry name" value="HATPase_UhpB-NarQ-NarX-like"/>
    <property type="match status" value="1"/>
</dbReference>
<dbReference type="RefSeq" id="WP_147123209.1">
    <property type="nucleotide sequence ID" value="NZ_VOPY01000002.1"/>
</dbReference>
<comment type="caution">
    <text evidence="9">The sequence shown here is derived from an EMBL/GenBank/DDBJ whole genome shotgun (WGS) entry which is preliminary data.</text>
</comment>
<evidence type="ECO:0000256" key="3">
    <source>
        <dbReference type="ARBA" id="ARBA00022741"/>
    </source>
</evidence>
<evidence type="ECO:0000256" key="5">
    <source>
        <dbReference type="ARBA" id="ARBA00022840"/>
    </source>
</evidence>
<keyword evidence="6" id="KW-0902">Two-component regulatory system</keyword>
<keyword evidence="10" id="KW-1185">Reference proteome</keyword>
<evidence type="ECO:0000256" key="2">
    <source>
        <dbReference type="ARBA" id="ARBA00022679"/>
    </source>
</evidence>
<evidence type="ECO:0000256" key="7">
    <source>
        <dbReference type="SAM" id="MobiDB-lite"/>
    </source>
</evidence>
<dbReference type="Gene3D" id="3.30.565.10">
    <property type="entry name" value="Histidine kinase-like ATPase, C-terminal domain"/>
    <property type="match status" value="1"/>
</dbReference>
<keyword evidence="3" id="KW-0547">Nucleotide-binding</keyword>
<dbReference type="Proteomes" id="UP000321129">
    <property type="component" value="Unassembled WGS sequence"/>
</dbReference>
<keyword evidence="4 9" id="KW-0418">Kinase</keyword>
<dbReference type="SUPFAM" id="SSF55874">
    <property type="entry name" value="ATPase domain of HSP90 chaperone/DNA topoisomerase II/histidine kinase"/>
    <property type="match status" value="1"/>
</dbReference>
<keyword evidence="2" id="KW-0808">Transferase</keyword>
<accession>A0A5C6UBF3</accession>
<keyword evidence="5" id="KW-0067">ATP-binding</keyword>
<dbReference type="PROSITE" id="PS50109">
    <property type="entry name" value="HIS_KIN"/>
    <property type="match status" value="1"/>
</dbReference>
<evidence type="ECO:0000259" key="8">
    <source>
        <dbReference type="PROSITE" id="PS50109"/>
    </source>
</evidence>
<protein>
    <submittedName>
        <fullName evidence="9">HAMP domain-containing histidine kinase</fullName>
    </submittedName>
</protein>
<name>A0A5C6UBF3_9SPHN</name>
<dbReference type="OrthoDB" id="7472338at2"/>
<dbReference type="GO" id="GO:0016301">
    <property type="term" value="F:kinase activity"/>
    <property type="evidence" value="ECO:0007669"/>
    <property type="project" value="UniProtKB-KW"/>
</dbReference>
<feature type="compositionally biased region" description="Basic and acidic residues" evidence="7">
    <location>
        <begin position="222"/>
        <end position="233"/>
    </location>
</feature>
<reference evidence="9 10" key="1">
    <citation type="submission" date="2019-08" db="EMBL/GenBank/DDBJ databases">
        <title>Sphingorhabdus soil sp. nov., isolated from arctic soil.</title>
        <authorList>
            <person name="Liu Y."/>
        </authorList>
    </citation>
    <scope>NUCLEOTIDE SEQUENCE [LARGE SCALE GENOMIC DNA]</scope>
    <source>
        <strain evidence="9 10">D-2Q-5-6</strain>
    </source>
</reference>
<feature type="domain" description="Histidine kinase" evidence="8">
    <location>
        <begin position="12"/>
        <end position="206"/>
    </location>
</feature>
<dbReference type="InterPro" id="IPR005467">
    <property type="entry name" value="His_kinase_dom"/>
</dbReference>
<evidence type="ECO:0000313" key="9">
    <source>
        <dbReference type="EMBL" id="TXC69255.1"/>
    </source>
</evidence>
<dbReference type="AlphaFoldDB" id="A0A5C6UBF3"/>
<sequence length="233" mass="25136">MPPQMSFSNPRDGVHDLRNILGVVASATRLLEETQEAQRRRELLASLETAVRRGGEICNALLRAQAEPETEAKQCDLDSAIGDLMPFLRAVTGGDLALSLDLAAGQGEVPMSLDDLETVLVELITNTRKHAVGAHGVRIRTRRAGDTDWLMIADDGHAQIARQRPSYSGHGLLRLERLARGAGGSLKVRKLPGGGLAVALSLPVRTDGRRQGSACPSPTPEEMYHEDRQPVTA</sequence>
<evidence type="ECO:0000313" key="10">
    <source>
        <dbReference type="Proteomes" id="UP000321129"/>
    </source>
</evidence>